<evidence type="ECO:0000256" key="1">
    <source>
        <dbReference type="SAM" id="MobiDB-lite"/>
    </source>
</evidence>
<dbReference type="InterPro" id="IPR009030">
    <property type="entry name" value="Growth_fac_rcpt_cys_sf"/>
</dbReference>
<keyword evidence="2" id="KW-0812">Transmembrane</keyword>
<gene>
    <name evidence="3" type="ORF">SPIL2461_LOCUS10217</name>
</gene>
<dbReference type="SUPFAM" id="SSF52200">
    <property type="entry name" value="Toll/Interleukin receptor TIR domain"/>
    <property type="match status" value="1"/>
</dbReference>
<dbReference type="PANTHER" id="PTHR46967:SF2">
    <property type="entry name" value="SUSHI, VON WILLEBRAND FACTOR TYPE A, EGF AND PENTRAXIN DOMAIN-CONTAINING PROTEIN 1-LIKE"/>
    <property type="match status" value="1"/>
</dbReference>
<dbReference type="InterPro" id="IPR035897">
    <property type="entry name" value="Toll_tir_struct_dom_sf"/>
</dbReference>
<keyword evidence="2" id="KW-0472">Membrane</keyword>
<dbReference type="SMART" id="SM01411">
    <property type="entry name" value="Ephrin_rec_like"/>
    <property type="match status" value="2"/>
</dbReference>
<dbReference type="Proteomes" id="UP000649617">
    <property type="component" value="Unassembled WGS sequence"/>
</dbReference>
<feature type="compositionally biased region" description="Basic and acidic residues" evidence="1">
    <location>
        <begin position="1338"/>
        <end position="1355"/>
    </location>
</feature>
<dbReference type="Gene3D" id="3.40.50.10140">
    <property type="entry name" value="Toll/interleukin-1 receptor homology (TIR) domain"/>
    <property type="match status" value="1"/>
</dbReference>
<feature type="transmembrane region" description="Helical" evidence="2">
    <location>
        <begin position="726"/>
        <end position="747"/>
    </location>
</feature>
<name>A0A812R1U3_SYMPI</name>
<dbReference type="OrthoDB" id="410446at2759"/>
<feature type="transmembrane region" description="Helical" evidence="2">
    <location>
        <begin position="618"/>
        <end position="642"/>
    </location>
</feature>
<keyword evidence="4" id="KW-1185">Reference proteome</keyword>
<evidence type="ECO:0008006" key="5">
    <source>
        <dbReference type="Google" id="ProtNLM"/>
    </source>
</evidence>
<feature type="transmembrane region" description="Helical" evidence="2">
    <location>
        <begin position="814"/>
        <end position="835"/>
    </location>
</feature>
<feature type="transmembrane region" description="Helical" evidence="2">
    <location>
        <begin position="759"/>
        <end position="780"/>
    </location>
</feature>
<reference evidence="3" key="1">
    <citation type="submission" date="2021-02" db="EMBL/GenBank/DDBJ databases">
        <authorList>
            <person name="Dougan E. K."/>
            <person name="Rhodes N."/>
            <person name="Thang M."/>
            <person name="Chan C."/>
        </authorList>
    </citation>
    <scope>NUCLEOTIDE SEQUENCE</scope>
</reference>
<feature type="transmembrane region" description="Helical" evidence="2">
    <location>
        <begin position="890"/>
        <end position="908"/>
    </location>
</feature>
<dbReference type="Gene3D" id="3.40.190.10">
    <property type="entry name" value="Periplasmic binding protein-like II"/>
    <property type="match status" value="1"/>
</dbReference>
<dbReference type="PANTHER" id="PTHR46967">
    <property type="entry name" value="INSULIN-LIKE GROWTH FACTOR BINDING PROTEIN,N-TERMINAL"/>
    <property type="match status" value="1"/>
</dbReference>
<feature type="region of interest" description="Disordered" evidence="1">
    <location>
        <begin position="1331"/>
        <end position="1364"/>
    </location>
</feature>
<dbReference type="EMBL" id="CAJNIZ010018702">
    <property type="protein sequence ID" value="CAE7414437.1"/>
    <property type="molecule type" value="Genomic_DNA"/>
</dbReference>
<feature type="transmembrane region" description="Helical" evidence="2">
    <location>
        <begin position="654"/>
        <end position="676"/>
    </location>
</feature>
<keyword evidence="2" id="KW-1133">Transmembrane helix</keyword>
<sequence length="1381" mass="151858">MCSSSLCLPEGVPDAERVEILNAAGESIPIRLMVFNWNAAELLSTIAKLLIEEALGFRAVFDDYRPEANMEVVLGLSGCLDRDCNNMQMSNKHVALDVWLGSAGADVELFMQKHASQAPQDLGSIGYAGEEALCVAETLLDEAYEVSGFSLDYYRSYNTSHYNAKQHFDMWTDVPPEDLFLCNETGVIWTDTTYMGEYGRWSGDLEGLVAVDGGYHARCPEGRFWIAPACRHNSLECIPIISTQWGWMVDAYMAWSSAYGLPTAIGIARTIPLWAKSFGSLRVLAYWYRPDPSLAPWNPQPIVFPRHRAGEWAEGNKRTAGIGTYIGKLVSRDLRSQASKVHGLLGNMKMELTEMEVLLVEAESGSMREAACSWIAANRQRWRSWLPKDTSCIPGFGLVNASGSYMASRSDAVACSICPSGKFSKSLIDESGQTFTCTSCSAGTSRGQAGETYCTDCEPGTVATTNGLSACQLCPFGSYANVSRMTTCYECGVGIQWTTSRLGELHGEEVWIEVEGAPSESFCHCRPGWFLHKGTCLQCVEGAVCPGSSTLTLLPGFFSSEDQPSSIFRCHGNEGRCPGGVPGTCAPGRDVASVACSTCLPGLHGNGAGCKPCEGLDYLLFAFIACLVLVGTGLLHLLLLHWDSQNRRKEHTNSSLLLAGIYTTQLVSCLQLLVMLQGIDIVWGEPFVSLLRAISILSLEDIFRLVNAVSCATPPTPTVVFLVQTVGMPACFMVGPVVIHLARIVCLRNRRHKTLQRHVLFQTIGTLSVLFFILLCNAVVKPFQCHKHPNGLFTMQSAIGALCDFTGDHFDLCVLGSVLVVLPSGFIALCSWLILVEFPRRLRSSDLEFIRMCSFLIRRFRPGCESFGIFLLVRNALFAIAPALPSANASLLLIHVVLGLHIVLLALLKPWRSPHASFADILCSSVFLVILFQGGLFVTYVDTVSSMVLCSLLLVAVLVCLVIVASIALAQHAFAGMTKRFHFFLCHHKQMSGSLARLLKMEMQLRGSDVFLDADDLTDLTQLLPVVAEHVDTMLIVATNRLIARKWCLAEIVTARMNNVSTVLLTLPDFFPPSDHFIKAFETSTTDMSDLAVHGFSMADIGDTLRWLRTVKHLALPSPYALMAEMDEIMNQLVPASKMHPTSAAESDCKILANQDDVEAIATAHVLRHVLYPHTLHLFGILPVVLQATDNVNMQHSNMLLMVCTPDCLTASCMVKWILQAWHAASACRILPILGDEQFIIPTSSAAFEKLGQHPDIKDHPNASQYLKVLAALFMQIAVYFWPKSYSESALGLKAKQVAHRLEEERTTSLSLLLAMSWFTSQQSIKLDASDELEEAEREMAKDHETSSNENRAEQDECPNQELPTYVAEALQEDMIEEMIS</sequence>
<feature type="transmembrane region" description="Helical" evidence="2">
    <location>
        <begin position="920"/>
        <end position="940"/>
    </location>
</feature>
<evidence type="ECO:0000313" key="4">
    <source>
        <dbReference type="Proteomes" id="UP000649617"/>
    </source>
</evidence>
<dbReference type="SUPFAM" id="SSF57184">
    <property type="entry name" value="Growth factor receptor domain"/>
    <property type="match status" value="1"/>
</dbReference>
<evidence type="ECO:0000313" key="3">
    <source>
        <dbReference type="EMBL" id="CAE7414437.1"/>
    </source>
</evidence>
<protein>
    <recommendedName>
        <fullName evidence="5">Tyrosine-protein kinase ephrin type A/B receptor-like domain-containing protein</fullName>
    </recommendedName>
</protein>
<feature type="transmembrane region" description="Helical" evidence="2">
    <location>
        <begin position="946"/>
        <end position="970"/>
    </location>
</feature>
<proteinExistence type="predicted"/>
<accession>A0A812R1U3</accession>
<organism evidence="3 4">
    <name type="scientific">Symbiodinium pilosum</name>
    <name type="common">Dinoflagellate</name>
    <dbReference type="NCBI Taxonomy" id="2952"/>
    <lineage>
        <taxon>Eukaryota</taxon>
        <taxon>Sar</taxon>
        <taxon>Alveolata</taxon>
        <taxon>Dinophyceae</taxon>
        <taxon>Suessiales</taxon>
        <taxon>Symbiodiniaceae</taxon>
        <taxon>Symbiodinium</taxon>
    </lineage>
</organism>
<evidence type="ECO:0000256" key="2">
    <source>
        <dbReference type="SAM" id="Phobius"/>
    </source>
</evidence>
<comment type="caution">
    <text evidence="3">The sequence shown here is derived from an EMBL/GenBank/DDBJ whole genome shotgun (WGS) entry which is preliminary data.</text>
</comment>